<feature type="non-terminal residue" evidence="1">
    <location>
        <position position="392"/>
    </location>
</feature>
<gene>
    <name evidence="1" type="ORF">LCGC14_2873470</name>
</gene>
<proteinExistence type="predicted"/>
<sequence>PKAEQVKGPAHADGAVTILGAGGYWRQHVTRMSPLVSVASARGAGMELDEATRALTLRVKRNKITPGSSPPPPQGWWGTDFDDGAWDRTMGAFGTGYQEVGLVCRRGKFVVNDPAAVKRLTLELAYYGGVVAWLNGREIVRASIEAGKITHRTPGADYPVDAFIVASGERKGKALHHYYDRKLSQQFALRNRKAGPVDIPVKGLRKGINVLAIELHSSQYPAQCRKAGTGYFAAIGLQKLLLRAEAAEGAILQAVARPPGRQVWNVEITEELTQLDYGQGGEPLGPMRIAAVRNGTFSGQVVVGSTEQITALSAEMGKLARVGGGSIPPAAVKVRYGQLGQTMRQRGGSVYGGPTGQSLGVYFRRFDGLLDSPPATVVGGSARCSHFPLLQR</sequence>
<comment type="caution">
    <text evidence="1">The sequence shown here is derived from an EMBL/GenBank/DDBJ whole genome shotgun (WGS) entry which is preliminary data.</text>
</comment>
<dbReference type="EMBL" id="LAZR01055853">
    <property type="protein sequence ID" value="KKK75462.1"/>
    <property type="molecule type" value="Genomic_DNA"/>
</dbReference>
<evidence type="ECO:0000313" key="1">
    <source>
        <dbReference type="EMBL" id="KKK75462.1"/>
    </source>
</evidence>
<protein>
    <submittedName>
        <fullName evidence="1">Uncharacterized protein</fullName>
    </submittedName>
</protein>
<dbReference type="Gene3D" id="2.60.120.260">
    <property type="entry name" value="Galactose-binding domain-like"/>
    <property type="match status" value="1"/>
</dbReference>
<dbReference type="AlphaFoldDB" id="A0A0F8Y262"/>
<accession>A0A0F8Y262</accession>
<reference evidence="1" key="1">
    <citation type="journal article" date="2015" name="Nature">
        <title>Complex archaea that bridge the gap between prokaryotes and eukaryotes.</title>
        <authorList>
            <person name="Spang A."/>
            <person name="Saw J.H."/>
            <person name="Jorgensen S.L."/>
            <person name="Zaremba-Niedzwiedzka K."/>
            <person name="Martijn J."/>
            <person name="Lind A.E."/>
            <person name="van Eijk R."/>
            <person name="Schleper C."/>
            <person name="Guy L."/>
            <person name="Ettema T.J."/>
        </authorList>
    </citation>
    <scope>NUCLEOTIDE SEQUENCE</scope>
</reference>
<name>A0A0F8Y262_9ZZZZ</name>
<feature type="non-terminal residue" evidence="1">
    <location>
        <position position="1"/>
    </location>
</feature>
<organism evidence="1">
    <name type="scientific">marine sediment metagenome</name>
    <dbReference type="NCBI Taxonomy" id="412755"/>
    <lineage>
        <taxon>unclassified sequences</taxon>
        <taxon>metagenomes</taxon>
        <taxon>ecological metagenomes</taxon>
    </lineage>
</organism>